<comment type="caution">
    <text evidence="2">The sequence shown here is derived from an EMBL/GenBank/DDBJ whole genome shotgun (WGS) entry which is preliminary data.</text>
</comment>
<organism evidence="2 3">
    <name type="scientific">Gelidibacter gilvus</name>
    <dbReference type="NCBI Taxonomy" id="59602"/>
    <lineage>
        <taxon>Bacteria</taxon>
        <taxon>Pseudomonadati</taxon>
        <taxon>Bacteroidota</taxon>
        <taxon>Flavobacteriia</taxon>
        <taxon>Flavobacteriales</taxon>
        <taxon>Flavobacteriaceae</taxon>
        <taxon>Gelidibacter</taxon>
    </lineage>
</organism>
<dbReference type="AlphaFoldDB" id="A0A4Q0XHN5"/>
<dbReference type="Proteomes" id="UP000289792">
    <property type="component" value="Unassembled WGS sequence"/>
</dbReference>
<gene>
    <name evidence="2" type="ORF">ESZ48_11375</name>
</gene>
<dbReference type="OrthoDB" id="1178576at2"/>
<evidence type="ECO:0000313" key="2">
    <source>
        <dbReference type="EMBL" id="RXJ49602.1"/>
    </source>
</evidence>
<reference evidence="2 3" key="1">
    <citation type="submission" date="2019-01" db="EMBL/GenBank/DDBJ databases">
        <title>Genome sequence of the Antarctic species Gelidibacter gilvus ACAM 158(T).</title>
        <authorList>
            <person name="Bowman J.P."/>
        </authorList>
    </citation>
    <scope>NUCLEOTIDE SEQUENCE [LARGE SCALE GENOMIC DNA]</scope>
    <source>
        <strain evidence="2 3">IC158</strain>
    </source>
</reference>
<evidence type="ECO:0000256" key="1">
    <source>
        <dbReference type="SAM" id="MobiDB-lite"/>
    </source>
</evidence>
<name>A0A4Q0XHN5_9FLAO</name>
<evidence type="ECO:0000313" key="3">
    <source>
        <dbReference type="Proteomes" id="UP000289792"/>
    </source>
</evidence>
<keyword evidence="3" id="KW-1185">Reference proteome</keyword>
<accession>A0A4Q0XHN5</accession>
<dbReference type="EMBL" id="SDDZ01000006">
    <property type="protein sequence ID" value="RXJ49602.1"/>
    <property type="molecule type" value="Genomic_DNA"/>
</dbReference>
<proteinExistence type="predicted"/>
<protein>
    <recommendedName>
        <fullName evidence="4">General stress protein CsbD</fullName>
    </recommendedName>
</protein>
<dbReference type="InterPro" id="IPR036629">
    <property type="entry name" value="YjbJ_sf"/>
</dbReference>
<evidence type="ECO:0008006" key="4">
    <source>
        <dbReference type="Google" id="ProtNLM"/>
    </source>
</evidence>
<dbReference type="RefSeq" id="WP_129017612.1">
    <property type="nucleotide sequence ID" value="NZ_SDDZ01000006.1"/>
</dbReference>
<dbReference type="Gene3D" id="1.10.1470.10">
    <property type="entry name" value="YjbJ"/>
    <property type="match status" value="1"/>
</dbReference>
<feature type="region of interest" description="Disordered" evidence="1">
    <location>
        <begin position="1"/>
        <end position="25"/>
    </location>
</feature>
<sequence length="89" mass="10586">MKDQDNRLETPEDNSNKRHSEDPVSLDMEEKWLEVKAEYQQVYPMLTDKDLELLPGKFGELTDRIASKTQRCRSEVNNEIRYWNTDLLP</sequence>